<evidence type="ECO:0000313" key="11">
    <source>
        <dbReference type="Proteomes" id="UP000249363"/>
    </source>
</evidence>
<keyword evidence="5" id="KW-0238">DNA-binding</keyword>
<dbReference type="PANTHER" id="PTHR47782:SF12">
    <property type="entry name" value="ZN(II)2CYS6 TRANSCRIPTION FACTOR (EUROFUNG)"/>
    <property type="match status" value="1"/>
</dbReference>
<dbReference type="EMBL" id="MIKG01000014">
    <property type="protein sequence ID" value="RAO71148.1"/>
    <property type="molecule type" value="Genomic_DNA"/>
</dbReference>
<comment type="subcellular location">
    <subcellularLocation>
        <location evidence="1">Nucleus</location>
    </subcellularLocation>
</comment>
<evidence type="ECO:0000313" key="10">
    <source>
        <dbReference type="EMBL" id="RAO71148.1"/>
    </source>
</evidence>
<dbReference type="OrthoDB" id="9970124at2759"/>
<feature type="region of interest" description="Disordered" evidence="8">
    <location>
        <begin position="1"/>
        <end position="21"/>
    </location>
</feature>
<protein>
    <recommendedName>
        <fullName evidence="9">Zn(2)-C6 fungal-type domain-containing protein</fullName>
    </recommendedName>
</protein>
<dbReference type="PROSITE" id="PS00463">
    <property type="entry name" value="ZN2_CY6_FUNGAL_1"/>
    <property type="match status" value="1"/>
</dbReference>
<reference evidence="10 11" key="1">
    <citation type="journal article" date="2017" name="Biotechnol. Biofuels">
        <title>Differential beta-glucosidase expression as a function of carbon source availability in Talaromyces amestolkiae: a genomic and proteomic approach.</title>
        <authorList>
            <person name="de Eugenio L.I."/>
            <person name="Mendez-Liter J.A."/>
            <person name="Nieto-Dominguez M."/>
            <person name="Alonso L."/>
            <person name="Gil-Munoz J."/>
            <person name="Barriuso J."/>
            <person name="Prieto A."/>
            <person name="Martinez M.J."/>
        </authorList>
    </citation>
    <scope>NUCLEOTIDE SEQUENCE [LARGE SCALE GENOMIC DNA]</scope>
    <source>
        <strain evidence="10 11">CIB</strain>
    </source>
</reference>
<feature type="domain" description="Zn(2)-C6 fungal-type" evidence="9">
    <location>
        <begin position="22"/>
        <end position="50"/>
    </location>
</feature>
<dbReference type="AlphaFoldDB" id="A0A364L5Q4"/>
<name>A0A364L5Q4_TALAM</name>
<gene>
    <name evidence="10" type="ORF">BHQ10_007160</name>
</gene>
<dbReference type="GO" id="GO:0043565">
    <property type="term" value="F:sequence-specific DNA binding"/>
    <property type="evidence" value="ECO:0007669"/>
    <property type="project" value="TreeGrafter"/>
</dbReference>
<comment type="caution">
    <text evidence="10">The sequence shown here is derived from an EMBL/GenBank/DDBJ whole genome shotgun (WGS) entry which is preliminary data.</text>
</comment>
<dbReference type="GeneID" id="63796376"/>
<feature type="region of interest" description="Disordered" evidence="8">
    <location>
        <begin position="167"/>
        <end position="190"/>
    </location>
</feature>
<dbReference type="InterPro" id="IPR001138">
    <property type="entry name" value="Zn2Cys6_DnaBD"/>
</dbReference>
<keyword evidence="11" id="KW-1185">Reference proteome</keyword>
<dbReference type="Pfam" id="PF04082">
    <property type="entry name" value="Fungal_trans"/>
    <property type="match status" value="1"/>
</dbReference>
<dbReference type="CDD" id="cd00067">
    <property type="entry name" value="GAL4"/>
    <property type="match status" value="1"/>
</dbReference>
<evidence type="ECO:0000256" key="4">
    <source>
        <dbReference type="ARBA" id="ARBA00023015"/>
    </source>
</evidence>
<evidence type="ECO:0000259" key="9">
    <source>
        <dbReference type="PROSITE" id="PS50048"/>
    </source>
</evidence>
<keyword evidence="3" id="KW-0862">Zinc</keyword>
<evidence type="ECO:0000256" key="3">
    <source>
        <dbReference type="ARBA" id="ARBA00022833"/>
    </source>
</evidence>
<evidence type="ECO:0000256" key="7">
    <source>
        <dbReference type="ARBA" id="ARBA00023242"/>
    </source>
</evidence>
<sequence length="734" mass="82899">MNSPRASSTGTEYNPRKRGRTACTRCKSRKQKCDNEYPNCTNCRKAGVECDKSSVSLESENNPGYTRALEERIAFLEGRLSEFTEPKAADSISSDSATRIIHPMSAASQRQTPDTAQMGTSSSTLGEIVGFLSLNPSESPAYIGSSSGLSLAVNLGEMVRATVMTKAFPDSPESRNQQSNRTGTANTTSVNPSYKAINLDELLKHRANPPNDEMGSRILDAYIGRIHGRYPFLDRDELWRLHHDRWNLAKIKPENLTQAQRFGIFRLYMVYAIASTLMSLSEKYDYTAPEKFYMTAIQHVAAACETRSIQNIEAMLLLVIYHLRSATSHGLWYMIGLAMRTCIDLGLHRRSSATQLDPYTVQLRRRLFWTVYYLERAIALSLGRPVSISDRHIDVDLPLDVDDHIHDPAILVAEQSQLNTTKITNLSFFRALLRIRRIDSQIQNTIYRADRPLQELRPKLDKIYRLLEEWKTSVVVHLPSDLDHAMLHYNRAVRLLIQPFLPLLPLTDPYYHICLRASGDICQVHKKLHQTLEYGHSFLAVQTVFVSGITMLYALWANTEKVWSVRMSNDIRACSTVLFVMTERAPWVKRYRDTFELLVNAAMEKLQGNEAAKTSGMAGMMAAQGYGHNMNDANPNMYQATPNVPMMAGTTVVPPSMSESVPGFPELPGFVSQDNQQQQAQSQFNFDISEDAMRMAMELAPWIDQELGGEGATTTPLWMPDFDTLQNLTSLYQY</sequence>
<proteinExistence type="predicted"/>
<feature type="compositionally biased region" description="Polar residues" evidence="8">
    <location>
        <begin position="174"/>
        <end position="190"/>
    </location>
</feature>
<evidence type="ECO:0000256" key="5">
    <source>
        <dbReference type="ARBA" id="ARBA00023125"/>
    </source>
</evidence>
<organism evidence="10 11">
    <name type="scientific">Talaromyces amestolkiae</name>
    <dbReference type="NCBI Taxonomy" id="1196081"/>
    <lineage>
        <taxon>Eukaryota</taxon>
        <taxon>Fungi</taxon>
        <taxon>Dikarya</taxon>
        <taxon>Ascomycota</taxon>
        <taxon>Pezizomycotina</taxon>
        <taxon>Eurotiomycetes</taxon>
        <taxon>Eurotiomycetidae</taxon>
        <taxon>Eurotiales</taxon>
        <taxon>Trichocomaceae</taxon>
        <taxon>Talaromyces</taxon>
        <taxon>Talaromyces sect. Talaromyces</taxon>
    </lineage>
</organism>
<dbReference type="InterPro" id="IPR052202">
    <property type="entry name" value="Yeast_MetPath_Reg"/>
</dbReference>
<keyword evidence="7" id="KW-0539">Nucleus</keyword>
<dbReference type="GO" id="GO:0005634">
    <property type="term" value="C:nucleus"/>
    <property type="evidence" value="ECO:0007669"/>
    <property type="project" value="UniProtKB-SubCell"/>
</dbReference>
<evidence type="ECO:0000256" key="8">
    <source>
        <dbReference type="SAM" id="MobiDB-lite"/>
    </source>
</evidence>
<dbReference type="SMART" id="SM00906">
    <property type="entry name" value="Fungal_trans"/>
    <property type="match status" value="1"/>
</dbReference>
<dbReference type="InterPro" id="IPR036864">
    <property type="entry name" value="Zn2-C6_fun-type_DNA-bd_sf"/>
</dbReference>
<evidence type="ECO:0000256" key="2">
    <source>
        <dbReference type="ARBA" id="ARBA00022723"/>
    </source>
</evidence>
<dbReference type="GO" id="GO:0045944">
    <property type="term" value="P:positive regulation of transcription by RNA polymerase II"/>
    <property type="evidence" value="ECO:0007669"/>
    <property type="project" value="TreeGrafter"/>
</dbReference>
<accession>A0A364L5Q4</accession>
<dbReference type="Pfam" id="PF00172">
    <property type="entry name" value="Zn_clus"/>
    <property type="match status" value="1"/>
</dbReference>
<evidence type="ECO:0000256" key="1">
    <source>
        <dbReference type="ARBA" id="ARBA00004123"/>
    </source>
</evidence>
<evidence type="ECO:0000256" key="6">
    <source>
        <dbReference type="ARBA" id="ARBA00023163"/>
    </source>
</evidence>
<dbReference type="Gene3D" id="4.10.240.10">
    <property type="entry name" value="Zn(2)-C6 fungal-type DNA-binding domain"/>
    <property type="match status" value="1"/>
</dbReference>
<dbReference type="InterPro" id="IPR007219">
    <property type="entry name" value="XnlR_reg_dom"/>
</dbReference>
<dbReference type="SMART" id="SM00066">
    <property type="entry name" value="GAL4"/>
    <property type="match status" value="1"/>
</dbReference>
<dbReference type="RefSeq" id="XP_040735664.1">
    <property type="nucleotide sequence ID" value="XM_040879826.1"/>
</dbReference>
<feature type="compositionally biased region" description="Polar residues" evidence="8">
    <location>
        <begin position="1"/>
        <end position="12"/>
    </location>
</feature>
<dbReference type="CDD" id="cd12148">
    <property type="entry name" value="fungal_TF_MHR"/>
    <property type="match status" value="1"/>
</dbReference>
<dbReference type="Proteomes" id="UP000249363">
    <property type="component" value="Unassembled WGS sequence"/>
</dbReference>
<dbReference type="PROSITE" id="PS50048">
    <property type="entry name" value="ZN2_CY6_FUNGAL_2"/>
    <property type="match status" value="1"/>
</dbReference>
<dbReference type="GO" id="GO:0008270">
    <property type="term" value="F:zinc ion binding"/>
    <property type="evidence" value="ECO:0007669"/>
    <property type="project" value="InterPro"/>
</dbReference>
<dbReference type="GO" id="GO:0006351">
    <property type="term" value="P:DNA-templated transcription"/>
    <property type="evidence" value="ECO:0007669"/>
    <property type="project" value="InterPro"/>
</dbReference>
<dbReference type="GO" id="GO:0000981">
    <property type="term" value="F:DNA-binding transcription factor activity, RNA polymerase II-specific"/>
    <property type="evidence" value="ECO:0007669"/>
    <property type="project" value="InterPro"/>
</dbReference>
<dbReference type="PANTHER" id="PTHR47782">
    <property type="entry name" value="ZN(II)2CYS6 TRANSCRIPTION FACTOR (EUROFUNG)-RELATED"/>
    <property type="match status" value="1"/>
</dbReference>
<keyword evidence="6" id="KW-0804">Transcription</keyword>
<keyword evidence="4" id="KW-0805">Transcription regulation</keyword>
<dbReference type="SUPFAM" id="SSF57701">
    <property type="entry name" value="Zn2/Cys6 DNA-binding domain"/>
    <property type="match status" value="1"/>
</dbReference>
<keyword evidence="2" id="KW-0479">Metal-binding</keyword>